<proteinExistence type="predicted"/>
<evidence type="ECO:0000256" key="1">
    <source>
        <dbReference type="SAM" id="MobiDB-lite"/>
    </source>
</evidence>
<feature type="region of interest" description="Disordered" evidence="1">
    <location>
        <begin position="1"/>
        <end position="40"/>
    </location>
</feature>
<dbReference type="SMART" id="SM00753">
    <property type="entry name" value="PAM"/>
    <property type="match status" value="1"/>
</dbReference>
<evidence type="ECO:0000313" key="4">
    <source>
        <dbReference type="Proteomes" id="UP000649328"/>
    </source>
</evidence>
<evidence type="ECO:0000259" key="2">
    <source>
        <dbReference type="PROSITE" id="PS50250"/>
    </source>
</evidence>
<dbReference type="PROSITE" id="PS50250">
    <property type="entry name" value="PCI"/>
    <property type="match status" value="1"/>
</dbReference>
<feature type="compositionally biased region" description="Acidic residues" evidence="1">
    <location>
        <begin position="1"/>
        <end position="31"/>
    </location>
</feature>
<dbReference type="OrthoDB" id="194139at2759"/>
<feature type="region of interest" description="Disordered" evidence="1">
    <location>
        <begin position="549"/>
        <end position="577"/>
    </location>
</feature>
<dbReference type="InterPro" id="IPR050871">
    <property type="entry name" value="26S_Proteasome/COP9_Components"/>
</dbReference>
<keyword evidence="4" id="KW-1185">Reference proteome</keyword>
<name>A0A8H7GT97_9ASCO</name>
<dbReference type="InterPro" id="IPR000717">
    <property type="entry name" value="PCI_dom"/>
</dbReference>
<evidence type="ECO:0000313" key="3">
    <source>
        <dbReference type="EMBL" id="KAF8002710.1"/>
    </source>
</evidence>
<accession>A0A8H7GT97</accession>
<organism evidence="3 4">
    <name type="scientific">Metschnikowia pulcherrima</name>
    <dbReference type="NCBI Taxonomy" id="27326"/>
    <lineage>
        <taxon>Eukaryota</taxon>
        <taxon>Fungi</taxon>
        <taxon>Dikarya</taxon>
        <taxon>Ascomycota</taxon>
        <taxon>Saccharomycotina</taxon>
        <taxon>Pichiomycetes</taxon>
        <taxon>Metschnikowiaceae</taxon>
        <taxon>Metschnikowia</taxon>
    </lineage>
</organism>
<dbReference type="Gene3D" id="1.25.40.570">
    <property type="match status" value="1"/>
</dbReference>
<feature type="domain" description="PCI" evidence="2">
    <location>
        <begin position="254"/>
        <end position="421"/>
    </location>
</feature>
<dbReference type="Proteomes" id="UP000649328">
    <property type="component" value="Unassembled WGS sequence"/>
</dbReference>
<dbReference type="EMBL" id="JACBPP010000004">
    <property type="protein sequence ID" value="KAF8002710.1"/>
    <property type="molecule type" value="Genomic_DNA"/>
</dbReference>
<comment type="caution">
    <text evidence="3">The sequence shown here is derived from an EMBL/GenBank/DDBJ whole genome shotgun (WGS) entry which is preliminary data.</text>
</comment>
<dbReference type="PANTHER" id="PTHR10678">
    <property type="entry name" value="26S PROTEASOME NON-ATPASE REGULATORY SUBUNIT 11/COP9 SIGNALOSOME COMPLEX SUBUNIT 2"/>
    <property type="match status" value="1"/>
</dbReference>
<sequence length="601" mass="68771">MSEEDDFLSEESYEFEFEEDDDNEEIQEEQTQENSPGLKEDSLNEAADKFEKFIANADGNNHIEWVFKAFKQLAKIHYQKQEYSLVLNDTKELMNLLPELNGNYAEESISKILSRYATSHDHAFVSSLYDVIVDRLQNFILSGTSGQRLWLRININRLNNLLEMDDVNSCIELINSINAKMETVSELTRNSYALDIIAAEIIYVMRTSQDPAKLSELYDRSLCVTPAITHPQVMGVVKECGATVQFFKGNYDKARVEYYECFKSYDEAGSSSRNKILKYLIICCLIVESEVNPFKSQETQSYAQLPEYQNLISLVEAYEHLDLTEFINIQARMKIGDDTLSTDPIFVASQNILLHNFKMKMVLNIAKVYSSITFDRFIEELQLNDDDDLEQLLFETAAMTCGLHFKINFSRRLIQFRDQDSESLSLDAIEEATVRINIKALHRISYAGPWLAPTSDLNLDLEDAYSSTTQLNSLLENDRTRQHRDHEVDAFESLFCNCASEASSSLEQDDWVKYMRTALLQNHRCTSLQNYQKGSAQHRDVTEELDYAPENEEAAANTSKGILNSVTTDHKAGASQSIRPRSKIGTLFDWVIRLAEDVGNL</sequence>
<protein>
    <recommendedName>
        <fullName evidence="2">PCI domain-containing protein</fullName>
    </recommendedName>
</protein>
<feature type="compositionally biased region" description="Polar residues" evidence="1">
    <location>
        <begin position="556"/>
        <end position="567"/>
    </location>
</feature>
<dbReference type="AlphaFoldDB" id="A0A8H7GT97"/>
<reference evidence="3" key="1">
    <citation type="submission" date="2020-10" db="EMBL/GenBank/DDBJ databases">
        <title>The Whole-Genome Sequence of Metschnikowia persimmonesis, a Novel Endophytic Yeast Species Isolated from Medicinal Plant Diospyros kaki Thumb.</title>
        <authorList>
            <person name="Rahmat E."/>
            <person name="Kang Y."/>
        </authorList>
    </citation>
    <scope>NUCLEOTIDE SEQUENCE</scope>
    <source>
        <strain evidence="3">KIOM G15050</strain>
    </source>
</reference>
<gene>
    <name evidence="3" type="ORF">HF325_003675</name>
</gene>